<accession>A0ABQ4YKQ9</accession>
<organism evidence="1 2">
    <name type="scientific">Tanacetum coccineum</name>
    <dbReference type="NCBI Taxonomy" id="301880"/>
    <lineage>
        <taxon>Eukaryota</taxon>
        <taxon>Viridiplantae</taxon>
        <taxon>Streptophyta</taxon>
        <taxon>Embryophyta</taxon>
        <taxon>Tracheophyta</taxon>
        <taxon>Spermatophyta</taxon>
        <taxon>Magnoliopsida</taxon>
        <taxon>eudicotyledons</taxon>
        <taxon>Gunneridae</taxon>
        <taxon>Pentapetalae</taxon>
        <taxon>asterids</taxon>
        <taxon>campanulids</taxon>
        <taxon>Asterales</taxon>
        <taxon>Asteraceae</taxon>
        <taxon>Asteroideae</taxon>
        <taxon>Anthemideae</taxon>
        <taxon>Anthemidinae</taxon>
        <taxon>Tanacetum</taxon>
    </lineage>
</organism>
<proteinExistence type="predicted"/>
<reference evidence="1" key="2">
    <citation type="submission" date="2022-01" db="EMBL/GenBank/DDBJ databases">
        <authorList>
            <person name="Yamashiro T."/>
            <person name="Shiraishi A."/>
            <person name="Satake H."/>
            <person name="Nakayama K."/>
        </authorList>
    </citation>
    <scope>NUCLEOTIDE SEQUENCE</scope>
</reference>
<gene>
    <name evidence="1" type="ORF">Tco_0728284</name>
</gene>
<comment type="caution">
    <text evidence="1">The sequence shown here is derived from an EMBL/GenBank/DDBJ whole genome shotgun (WGS) entry which is preliminary data.</text>
</comment>
<keyword evidence="2" id="KW-1185">Reference proteome</keyword>
<dbReference type="EMBL" id="BQNB010010523">
    <property type="protein sequence ID" value="GJS78403.1"/>
    <property type="molecule type" value="Genomic_DNA"/>
</dbReference>
<sequence>MSKQCTKPKRKRDDLWFKDKVLLVQAQASGQILHEEKLAFLADPGILEGQATQTVITYNTAYQADDLDAYDSDYDELNTAKVALVANLSHYGSGAISEVSSGRLGLERSVMVNTRTDAELAAAVQAAVDAMLPQIREQVREEYRAGASGGNPPPATIHTWLERFNKQKPHSFEKAVAPVDAEN</sequence>
<dbReference type="Proteomes" id="UP001151760">
    <property type="component" value="Unassembled WGS sequence"/>
</dbReference>
<reference evidence="1" key="1">
    <citation type="journal article" date="2022" name="Int. J. Mol. Sci.">
        <title>Draft Genome of Tanacetum Coccineum: Genomic Comparison of Closely Related Tanacetum-Family Plants.</title>
        <authorList>
            <person name="Yamashiro T."/>
            <person name="Shiraishi A."/>
            <person name="Nakayama K."/>
            <person name="Satake H."/>
        </authorList>
    </citation>
    <scope>NUCLEOTIDE SEQUENCE</scope>
</reference>
<evidence type="ECO:0000313" key="1">
    <source>
        <dbReference type="EMBL" id="GJS78403.1"/>
    </source>
</evidence>
<evidence type="ECO:0008006" key="3">
    <source>
        <dbReference type="Google" id="ProtNLM"/>
    </source>
</evidence>
<protein>
    <recommendedName>
        <fullName evidence="3">Zinc finger, CCHC-type, retrotransposon Gag domain protein</fullName>
    </recommendedName>
</protein>
<evidence type="ECO:0000313" key="2">
    <source>
        <dbReference type="Proteomes" id="UP001151760"/>
    </source>
</evidence>
<name>A0ABQ4YKQ9_9ASTR</name>